<dbReference type="InterPro" id="IPR003395">
    <property type="entry name" value="RecF/RecN/SMC_N"/>
</dbReference>
<feature type="region of interest" description="Disordered" evidence="2">
    <location>
        <begin position="590"/>
        <end position="609"/>
    </location>
</feature>
<dbReference type="Gene3D" id="3.40.50.300">
    <property type="entry name" value="P-loop containing nucleotide triphosphate hydrolases"/>
    <property type="match status" value="2"/>
</dbReference>
<protein>
    <recommendedName>
        <fullName evidence="3">RecF/RecN/SMC N-terminal domain-containing protein</fullName>
    </recommendedName>
</protein>
<evidence type="ECO:0000256" key="2">
    <source>
        <dbReference type="SAM" id="MobiDB-lite"/>
    </source>
</evidence>
<reference evidence="4 5" key="1">
    <citation type="journal article" date="2016" name="Nat. Commun.">
        <title>Thousands of microbial genomes shed light on interconnected biogeochemical processes in an aquifer system.</title>
        <authorList>
            <person name="Anantharaman K."/>
            <person name="Brown C.T."/>
            <person name="Hug L.A."/>
            <person name="Sharon I."/>
            <person name="Castelle C.J."/>
            <person name="Probst A.J."/>
            <person name="Thomas B.C."/>
            <person name="Singh A."/>
            <person name="Wilkins M.J."/>
            <person name="Karaoz U."/>
            <person name="Brodie E.L."/>
            <person name="Williams K.H."/>
            <person name="Hubbard S.S."/>
            <person name="Banfield J.F."/>
        </authorList>
    </citation>
    <scope>NUCLEOTIDE SEQUENCE [LARGE SCALE GENOMIC DNA]</scope>
</reference>
<organism evidence="4 5">
    <name type="scientific">Candidatus Sungbacteria bacterium RIFCSPHIGHO2_02_FULL_52_23</name>
    <dbReference type="NCBI Taxonomy" id="1802274"/>
    <lineage>
        <taxon>Bacteria</taxon>
        <taxon>Candidatus Sungiibacteriota</taxon>
    </lineage>
</organism>
<feature type="coiled-coil region" evidence="1">
    <location>
        <begin position="167"/>
        <end position="194"/>
    </location>
</feature>
<dbReference type="SUPFAM" id="SSF52540">
    <property type="entry name" value="P-loop containing nucleoside triphosphate hydrolases"/>
    <property type="match status" value="1"/>
</dbReference>
<dbReference type="InterPro" id="IPR027417">
    <property type="entry name" value="P-loop_NTPase"/>
</dbReference>
<proteinExistence type="predicted"/>
<name>A0A1G2KSN0_9BACT</name>
<evidence type="ECO:0000256" key="1">
    <source>
        <dbReference type="SAM" id="Coils"/>
    </source>
</evidence>
<dbReference type="EMBL" id="MHQM01000051">
    <property type="protein sequence ID" value="OHA02294.1"/>
    <property type="molecule type" value="Genomic_DNA"/>
</dbReference>
<comment type="caution">
    <text evidence="4">The sequence shown here is derived from an EMBL/GenBank/DDBJ whole genome shotgun (WGS) entry which is preliminary data.</text>
</comment>
<evidence type="ECO:0000259" key="3">
    <source>
        <dbReference type="Pfam" id="PF02463"/>
    </source>
</evidence>
<dbReference type="Pfam" id="PF02463">
    <property type="entry name" value="SMC_N"/>
    <property type="match status" value="1"/>
</dbReference>
<dbReference type="STRING" id="1802274.A3J58_00510"/>
<feature type="compositionally biased region" description="Acidic residues" evidence="2">
    <location>
        <begin position="598"/>
        <end position="609"/>
    </location>
</feature>
<sequence length="726" mass="81547">MYLKKLEISGFKSFAKTTVLEFPSRIVAVVGPNGSGKSNIAESIRWVLGEQSMKMLRGKKGEDLIWNGSAETPRMGKASVTLFFDNRDGAIPIEFDEVALGRKIFRDGSNEYLLNGSAVRLKDVVELGARLGLGEAKHNLIGQGEVDRILLAGARDRREMLEEALGLRVYQLKKNEAERKLDATVRNLEQVEGLLREITPHLKFLKTQARRAEMRGEMTRELAAMQAVYFVREERAIAADVSAAAKAAAPLLEKRDLLKREIRKAEQEIVLAERTLAPAKPEERIVSKLGELQERRREYERELGRLEGKRDAGAIARPAARPDDMRDLGNEMRQFINEVRAVIEDEEDSDALRAQLRALLEDIESVLDDAEGGGRVSHGGESHVGGGEFDAPIRALQEKLALLGDEIAKAEQLDVAMREASRTGYETIRAQDMALRALRDQEREVMLALERLKFEEGRLHEREEVYAHEWREMGHDGTAAGASEDYPDMPQEELRRKIERMRLKLEEIGGIDESIAKEYEETETRHAFLERELGDLKSAHASLKTLIKELDTRVRQDFKEGFAKIKSEFHDYFKIIFNGGSARLSIVRQETSDKEASEGMEGEEKNEEEGIEIDVDLPRKRIKGLAMLSGGERALTAVALLFAIAAVNPPPFLVLDETDAALDEANSRRYASILQELAKKTQLVVITHNRETMQCAGVLYGVTMGDDGTSRLLSLKLEDAKEYTNR</sequence>
<keyword evidence="1" id="KW-0175">Coiled coil</keyword>
<feature type="domain" description="RecF/RecN/SMC N-terminal" evidence="3">
    <location>
        <begin position="2"/>
        <end position="710"/>
    </location>
</feature>
<feature type="coiled-coil region" evidence="1">
    <location>
        <begin position="248"/>
        <end position="309"/>
    </location>
</feature>
<evidence type="ECO:0000313" key="5">
    <source>
        <dbReference type="Proteomes" id="UP000178510"/>
    </source>
</evidence>
<evidence type="ECO:0000313" key="4">
    <source>
        <dbReference type="EMBL" id="OHA02294.1"/>
    </source>
</evidence>
<dbReference type="AlphaFoldDB" id="A0A1G2KSN0"/>
<gene>
    <name evidence="4" type="ORF">A3J58_00510</name>
</gene>
<dbReference type="Proteomes" id="UP000178510">
    <property type="component" value="Unassembled WGS sequence"/>
</dbReference>
<dbReference type="PANTHER" id="PTHR43977">
    <property type="entry name" value="STRUCTURAL MAINTENANCE OF CHROMOSOMES PROTEIN 3"/>
    <property type="match status" value="1"/>
</dbReference>
<accession>A0A1G2KSN0</accession>